<accession>A0A0F9CBP9</accession>
<evidence type="ECO:0000313" key="1">
    <source>
        <dbReference type="EMBL" id="KKL46798.1"/>
    </source>
</evidence>
<comment type="caution">
    <text evidence="1">The sequence shown here is derived from an EMBL/GenBank/DDBJ whole genome shotgun (WGS) entry which is preliminary data.</text>
</comment>
<dbReference type="AlphaFoldDB" id="A0A0F9CBP9"/>
<dbReference type="EMBL" id="LAZR01033903">
    <property type="protein sequence ID" value="KKL46798.1"/>
    <property type="molecule type" value="Genomic_DNA"/>
</dbReference>
<sequence>MKKALTKEEILALMEKASLDPVFFCRTFLAHWFPKPVPWVHRGILAILLRRVDFLLDYGDLDKIIEH</sequence>
<feature type="non-terminal residue" evidence="1">
    <location>
        <position position="67"/>
    </location>
</feature>
<gene>
    <name evidence="1" type="ORF">LCGC14_2341930</name>
</gene>
<organism evidence="1">
    <name type="scientific">marine sediment metagenome</name>
    <dbReference type="NCBI Taxonomy" id="412755"/>
    <lineage>
        <taxon>unclassified sequences</taxon>
        <taxon>metagenomes</taxon>
        <taxon>ecological metagenomes</taxon>
    </lineage>
</organism>
<reference evidence="1" key="1">
    <citation type="journal article" date="2015" name="Nature">
        <title>Complex archaea that bridge the gap between prokaryotes and eukaryotes.</title>
        <authorList>
            <person name="Spang A."/>
            <person name="Saw J.H."/>
            <person name="Jorgensen S.L."/>
            <person name="Zaremba-Niedzwiedzka K."/>
            <person name="Martijn J."/>
            <person name="Lind A.E."/>
            <person name="van Eijk R."/>
            <person name="Schleper C."/>
            <person name="Guy L."/>
            <person name="Ettema T.J."/>
        </authorList>
    </citation>
    <scope>NUCLEOTIDE SEQUENCE</scope>
</reference>
<name>A0A0F9CBP9_9ZZZZ</name>
<proteinExistence type="predicted"/>
<protein>
    <submittedName>
        <fullName evidence="1">Uncharacterized protein</fullName>
    </submittedName>
</protein>